<organism evidence="1 2">
    <name type="scientific">Paraburkholderia ribeironis</name>
    <dbReference type="NCBI Taxonomy" id="1247936"/>
    <lineage>
        <taxon>Bacteria</taxon>
        <taxon>Pseudomonadati</taxon>
        <taxon>Pseudomonadota</taxon>
        <taxon>Betaproteobacteria</taxon>
        <taxon>Burkholderiales</taxon>
        <taxon>Burkholderiaceae</taxon>
        <taxon>Paraburkholderia</taxon>
    </lineage>
</organism>
<dbReference type="AlphaFoldDB" id="A0A1N7SN65"/>
<evidence type="ECO:0000313" key="2">
    <source>
        <dbReference type="Proteomes" id="UP000187012"/>
    </source>
</evidence>
<gene>
    <name evidence="1" type="ORF">BN2475_1170002</name>
</gene>
<protein>
    <submittedName>
        <fullName evidence="1">Uncharacterized protein</fullName>
    </submittedName>
</protein>
<keyword evidence="2" id="KW-1185">Reference proteome</keyword>
<dbReference type="EMBL" id="CYGX02000117">
    <property type="protein sequence ID" value="SIT48904.1"/>
    <property type="molecule type" value="Genomic_DNA"/>
</dbReference>
<reference evidence="1 2" key="1">
    <citation type="submission" date="2016-12" db="EMBL/GenBank/DDBJ databases">
        <authorList>
            <person name="Song W.-J."/>
            <person name="Kurnit D.M."/>
        </authorList>
    </citation>
    <scope>NUCLEOTIDE SEQUENCE [LARGE SCALE GENOMIC DNA]</scope>
    <source>
        <strain evidence="1 2">STM7296</strain>
    </source>
</reference>
<sequence>MIVVVSVNARVRAKKEGVNYEVMLKTSFSI</sequence>
<name>A0A1N7SN65_9BURK</name>
<accession>A0A1N7SN65</accession>
<evidence type="ECO:0000313" key="1">
    <source>
        <dbReference type="EMBL" id="SIT48904.1"/>
    </source>
</evidence>
<proteinExistence type="predicted"/>
<dbReference type="Proteomes" id="UP000187012">
    <property type="component" value="Unassembled WGS sequence"/>
</dbReference>